<keyword evidence="5" id="KW-1185">Reference proteome</keyword>
<dbReference type="InterPro" id="IPR011251">
    <property type="entry name" value="Luciferase-like_dom"/>
</dbReference>
<evidence type="ECO:0000256" key="1">
    <source>
        <dbReference type="ARBA" id="ARBA00023002"/>
    </source>
</evidence>
<keyword evidence="2" id="KW-0503">Monooxygenase</keyword>
<keyword evidence="1" id="KW-0560">Oxidoreductase</keyword>
<evidence type="ECO:0000259" key="3">
    <source>
        <dbReference type="Pfam" id="PF00296"/>
    </source>
</evidence>
<dbReference type="GO" id="GO:0005829">
    <property type="term" value="C:cytosol"/>
    <property type="evidence" value="ECO:0007669"/>
    <property type="project" value="TreeGrafter"/>
</dbReference>
<dbReference type="InterPro" id="IPR036661">
    <property type="entry name" value="Luciferase-like_sf"/>
</dbReference>
<dbReference type="GO" id="GO:0016705">
    <property type="term" value="F:oxidoreductase activity, acting on paired donors, with incorporation or reduction of molecular oxygen"/>
    <property type="evidence" value="ECO:0007669"/>
    <property type="project" value="InterPro"/>
</dbReference>
<evidence type="ECO:0000313" key="4">
    <source>
        <dbReference type="EMBL" id="RAI61048.1"/>
    </source>
</evidence>
<dbReference type="Proteomes" id="UP000249065">
    <property type="component" value="Unassembled WGS sequence"/>
</dbReference>
<accession>A0A327MLN8</accession>
<evidence type="ECO:0000313" key="5">
    <source>
        <dbReference type="Proteomes" id="UP000249065"/>
    </source>
</evidence>
<dbReference type="AlphaFoldDB" id="A0A327MLN8"/>
<dbReference type="SUPFAM" id="SSF51679">
    <property type="entry name" value="Bacterial luciferase-like"/>
    <property type="match status" value="1"/>
</dbReference>
<dbReference type="OrthoDB" id="9804736at2"/>
<comment type="caution">
    <text evidence="4">The sequence shown here is derived from an EMBL/GenBank/DDBJ whole genome shotgun (WGS) entry which is preliminary data.</text>
</comment>
<dbReference type="Gene3D" id="3.20.20.30">
    <property type="entry name" value="Luciferase-like domain"/>
    <property type="match status" value="1"/>
</dbReference>
<organism evidence="4 5">
    <name type="scientific">Roseicella frigidaeris</name>
    <dbReference type="NCBI Taxonomy" id="2230885"/>
    <lineage>
        <taxon>Bacteria</taxon>
        <taxon>Pseudomonadati</taxon>
        <taxon>Pseudomonadota</taxon>
        <taxon>Alphaproteobacteria</taxon>
        <taxon>Acetobacterales</taxon>
        <taxon>Roseomonadaceae</taxon>
        <taxon>Roseicella</taxon>
    </lineage>
</organism>
<evidence type="ECO:0000256" key="2">
    <source>
        <dbReference type="ARBA" id="ARBA00023033"/>
    </source>
</evidence>
<protein>
    <submittedName>
        <fullName evidence="4">LLM class flavin-dependent oxidoreductase</fullName>
    </submittedName>
</protein>
<dbReference type="PANTHER" id="PTHR30137:SF8">
    <property type="entry name" value="BLR5498 PROTEIN"/>
    <property type="match status" value="1"/>
</dbReference>
<dbReference type="Pfam" id="PF00296">
    <property type="entry name" value="Bac_luciferase"/>
    <property type="match status" value="1"/>
</dbReference>
<dbReference type="InterPro" id="IPR050766">
    <property type="entry name" value="Bact_Lucif_Oxidored"/>
</dbReference>
<feature type="domain" description="Luciferase-like" evidence="3">
    <location>
        <begin position="1"/>
        <end position="323"/>
    </location>
</feature>
<dbReference type="EMBL" id="QLIX01000001">
    <property type="protein sequence ID" value="RAI61048.1"/>
    <property type="molecule type" value="Genomic_DNA"/>
</dbReference>
<reference evidence="5" key="1">
    <citation type="submission" date="2018-06" db="EMBL/GenBank/DDBJ databases">
        <authorList>
            <person name="Khan S.A."/>
        </authorList>
    </citation>
    <scope>NUCLEOTIDE SEQUENCE [LARGE SCALE GENOMIC DNA]</scope>
    <source>
        <strain evidence="5">DB-1506</strain>
    </source>
</reference>
<sequence length="397" mass="45446">MKFGVFYELQLPKPWGPRSERDLYHDALSQLELADRLGYDYAWEVEHHFLEEYSHSPAPEVFLGAASQRTKRIRLGHGIIQLTTNHPARVAERVACLDLLSDGRVELGIGEGASITELGPFERSMEEKRAVWEDAVRCVLPMFTQEGWEYDGPYFKFPLRNVLPKPLQRPHPPLWVACSQLETIEMAGRRGMGALGFQFLSADAAHAWVHAYYNSFVKRQEKLAEYETNPNIAIVSYFMCAETDEEARRRADGVTFFQFALRYYNAAKGRERAKPGTVSLWDEYEAWKRANPEALQRALSGGLIGSPETLRRKLRKFEASNIDQVILLNQAGKNTHEHISESLELFAREVMPEFHAREPAHQDWKRKVLAGEIALEEIDTEPFRERFGPNAVRAAAE</sequence>
<dbReference type="RefSeq" id="WP_111468162.1">
    <property type="nucleotide sequence ID" value="NZ_QLIX01000001.1"/>
</dbReference>
<name>A0A327MLN8_9PROT</name>
<dbReference type="GO" id="GO:0004497">
    <property type="term" value="F:monooxygenase activity"/>
    <property type="evidence" value="ECO:0007669"/>
    <property type="project" value="UniProtKB-KW"/>
</dbReference>
<proteinExistence type="predicted"/>
<gene>
    <name evidence="4" type="ORF">DOO78_02665</name>
</gene>
<dbReference type="PANTHER" id="PTHR30137">
    <property type="entry name" value="LUCIFERASE-LIKE MONOOXYGENASE"/>
    <property type="match status" value="1"/>
</dbReference>